<evidence type="ECO:0000259" key="6">
    <source>
        <dbReference type="Pfam" id="PF02656"/>
    </source>
</evidence>
<evidence type="ECO:0000313" key="8">
    <source>
        <dbReference type="Proteomes" id="UP000281738"/>
    </source>
</evidence>
<dbReference type="Pfam" id="PF02656">
    <property type="entry name" value="DUF202"/>
    <property type="match status" value="1"/>
</dbReference>
<name>A0A3N2CXT9_9ACTN</name>
<feature type="transmembrane region" description="Helical" evidence="5">
    <location>
        <begin position="17"/>
        <end position="36"/>
    </location>
</feature>
<feature type="transmembrane region" description="Helical" evidence="5">
    <location>
        <begin position="43"/>
        <end position="62"/>
    </location>
</feature>
<protein>
    <submittedName>
        <fullName evidence="7">Putative membrane protein</fullName>
    </submittedName>
</protein>
<dbReference type="AlphaFoldDB" id="A0A3N2CXT9"/>
<reference evidence="7 8" key="1">
    <citation type="submission" date="2018-11" db="EMBL/GenBank/DDBJ databases">
        <title>Sequencing the genomes of 1000 actinobacteria strains.</title>
        <authorList>
            <person name="Klenk H.-P."/>
        </authorList>
    </citation>
    <scope>NUCLEOTIDE SEQUENCE [LARGE SCALE GENOMIC DNA]</scope>
    <source>
        <strain evidence="7 8">DSM 12652</strain>
    </source>
</reference>
<evidence type="ECO:0000313" key="7">
    <source>
        <dbReference type="EMBL" id="ROR92341.1"/>
    </source>
</evidence>
<feature type="transmembrane region" description="Helical" evidence="5">
    <location>
        <begin position="82"/>
        <end position="103"/>
    </location>
</feature>
<evidence type="ECO:0000256" key="1">
    <source>
        <dbReference type="ARBA" id="ARBA00004127"/>
    </source>
</evidence>
<dbReference type="RefSeq" id="WP_170169848.1">
    <property type="nucleotide sequence ID" value="NZ_RKHO01000001.1"/>
</dbReference>
<dbReference type="InterPro" id="IPR003807">
    <property type="entry name" value="DUF202"/>
</dbReference>
<dbReference type="Proteomes" id="UP000281738">
    <property type="component" value="Unassembled WGS sequence"/>
</dbReference>
<keyword evidence="3 5" id="KW-1133">Transmembrane helix</keyword>
<keyword evidence="2 5" id="KW-0812">Transmembrane</keyword>
<evidence type="ECO:0000256" key="2">
    <source>
        <dbReference type="ARBA" id="ARBA00022692"/>
    </source>
</evidence>
<sequence>MEPDVRFSLANERTLLAYQRTSVAMLAAAVAVVHFLERGPLSLLLGLAFVLTSAIAAVGGYLRFRGVERAMREGRPIGSGPAAHLLSLAVVVSLLVATAYVLLARD</sequence>
<keyword evidence="8" id="KW-1185">Reference proteome</keyword>
<evidence type="ECO:0000256" key="3">
    <source>
        <dbReference type="ARBA" id="ARBA00022989"/>
    </source>
</evidence>
<comment type="caution">
    <text evidence="7">The sequence shown here is derived from an EMBL/GenBank/DDBJ whole genome shotgun (WGS) entry which is preliminary data.</text>
</comment>
<evidence type="ECO:0000256" key="5">
    <source>
        <dbReference type="SAM" id="Phobius"/>
    </source>
</evidence>
<dbReference type="EMBL" id="RKHO01000001">
    <property type="protein sequence ID" value="ROR92341.1"/>
    <property type="molecule type" value="Genomic_DNA"/>
</dbReference>
<proteinExistence type="predicted"/>
<keyword evidence="4 5" id="KW-0472">Membrane</keyword>
<evidence type="ECO:0000256" key="4">
    <source>
        <dbReference type="ARBA" id="ARBA00023136"/>
    </source>
</evidence>
<organism evidence="7 8">
    <name type="scientific">Nocardioides aurantiacus</name>
    <dbReference type="NCBI Taxonomy" id="86796"/>
    <lineage>
        <taxon>Bacteria</taxon>
        <taxon>Bacillati</taxon>
        <taxon>Actinomycetota</taxon>
        <taxon>Actinomycetes</taxon>
        <taxon>Propionibacteriales</taxon>
        <taxon>Nocardioidaceae</taxon>
        <taxon>Nocardioides</taxon>
    </lineage>
</organism>
<comment type="subcellular location">
    <subcellularLocation>
        <location evidence="1">Endomembrane system</location>
        <topology evidence="1">Multi-pass membrane protein</topology>
    </subcellularLocation>
</comment>
<feature type="domain" description="DUF202" evidence="6">
    <location>
        <begin position="6"/>
        <end position="70"/>
    </location>
</feature>
<dbReference type="GO" id="GO:0012505">
    <property type="term" value="C:endomembrane system"/>
    <property type="evidence" value="ECO:0007669"/>
    <property type="project" value="UniProtKB-SubCell"/>
</dbReference>
<accession>A0A3N2CXT9</accession>
<gene>
    <name evidence="7" type="ORF">EDD33_3230</name>
</gene>